<keyword evidence="2" id="KW-1185">Reference proteome</keyword>
<protein>
    <submittedName>
        <fullName evidence="1">Uncharacterized protein</fullName>
    </submittedName>
</protein>
<evidence type="ECO:0000313" key="2">
    <source>
        <dbReference type="Proteomes" id="UP001157502"/>
    </source>
</evidence>
<gene>
    <name evidence="1" type="ORF">DPEC_G00210180</name>
</gene>
<accession>A0ACC2G5S3</accession>
<comment type="caution">
    <text evidence="1">The sequence shown here is derived from an EMBL/GenBank/DDBJ whole genome shotgun (WGS) entry which is preliminary data.</text>
</comment>
<sequence>MYDYMCCCCQEAAFLRCKQLQRFDLASNDSASVTSQCRAAYLIDMHRGKGGVRDRAGPDCMPTTQQLLTILMTAAKPPPIAPGRLPDMVSPGPHSGFPRCTPL</sequence>
<dbReference type="Proteomes" id="UP001157502">
    <property type="component" value="Chromosome 17"/>
</dbReference>
<proteinExistence type="predicted"/>
<organism evidence="1 2">
    <name type="scientific">Dallia pectoralis</name>
    <name type="common">Alaska blackfish</name>
    <dbReference type="NCBI Taxonomy" id="75939"/>
    <lineage>
        <taxon>Eukaryota</taxon>
        <taxon>Metazoa</taxon>
        <taxon>Chordata</taxon>
        <taxon>Craniata</taxon>
        <taxon>Vertebrata</taxon>
        <taxon>Euteleostomi</taxon>
        <taxon>Actinopterygii</taxon>
        <taxon>Neopterygii</taxon>
        <taxon>Teleostei</taxon>
        <taxon>Protacanthopterygii</taxon>
        <taxon>Esociformes</taxon>
        <taxon>Umbridae</taxon>
        <taxon>Dallia</taxon>
    </lineage>
</organism>
<dbReference type="EMBL" id="CM055744">
    <property type="protein sequence ID" value="KAJ7998938.1"/>
    <property type="molecule type" value="Genomic_DNA"/>
</dbReference>
<name>A0ACC2G5S3_DALPE</name>
<evidence type="ECO:0000313" key="1">
    <source>
        <dbReference type="EMBL" id="KAJ7998938.1"/>
    </source>
</evidence>
<reference evidence="1" key="1">
    <citation type="submission" date="2021-05" db="EMBL/GenBank/DDBJ databases">
        <authorList>
            <person name="Pan Q."/>
            <person name="Jouanno E."/>
            <person name="Zahm M."/>
            <person name="Klopp C."/>
            <person name="Cabau C."/>
            <person name="Louis A."/>
            <person name="Berthelot C."/>
            <person name="Parey E."/>
            <person name="Roest Crollius H."/>
            <person name="Montfort J."/>
            <person name="Robinson-Rechavi M."/>
            <person name="Bouchez O."/>
            <person name="Lampietro C."/>
            <person name="Lopez Roques C."/>
            <person name="Donnadieu C."/>
            <person name="Postlethwait J."/>
            <person name="Bobe J."/>
            <person name="Dillon D."/>
            <person name="Chandos A."/>
            <person name="von Hippel F."/>
            <person name="Guiguen Y."/>
        </authorList>
    </citation>
    <scope>NUCLEOTIDE SEQUENCE</scope>
    <source>
        <strain evidence="1">YG-Jan2019</strain>
    </source>
</reference>